<protein>
    <submittedName>
        <fullName evidence="1">Uncharacterized protein</fullName>
    </submittedName>
</protein>
<comment type="caution">
    <text evidence="1">The sequence shown here is derived from an EMBL/GenBank/DDBJ whole genome shotgun (WGS) entry which is preliminary data.</text>
</comment>
<dbReference type="AlphaFoldDB" id="A0A392US54"/>
<organism evidence="1 2">
    <name type="scientific">Trifolium medium</name>
    <dbReference type="NCBI Taxonomy" id="97028"/>
    <lineage>
        <taxon>Eukaryota</taxon>
        <taxon>Viridiplantae</taxon>
        <taxon>Streptophyta</taxon>
        <taxon>Embryophyta</taxon>
        <taxon>Tracheophyta</taxon>
        <taxon>Spermatophyta</taxon>
        <taxon>Magnoliopsida</taxon>
        <taxon>eudicotyledons</taxon>
        <taxon>Gunneridae</taxon>
        <taxon>Pentapetalae</taxon>
        <taxon>rosids</taxon>
        <taxon>fabids</taxon>
        <taxon>Fabales</taxon>
        <taxon>Fabaceae</taxon>
        <taxon>Papilionoideae</taxon>
        <taxon>50 kb inversion clade</taxon>
        <taxon>NPAAA clade</taxon>
        <taxon>Hologalegina</taxon>
        <taxon>IRL clade</taxon>
        <taxon>Trifolieae</taxon>
        <taxon>Trifolium</taxon>
    </lineage>
</organism>
<proteinExistence type="predicted"/>
<gene>
    <name evidence="1" type="ORF">A2U01_0100135</name>
</gene>
<dbReference type="EMBL" id="LXQA010960594">
    <property type="protein sequence ID" value="MCI78864.1"/>
    <property type="molecule type" value="Genomic_DNA"/>
</dbReference>
<evidence type="ECO:0000313" key="2">
    <source>
        <dbReference type="Proteomes" id="UP000265520"/>
    </source>
</evidence>
<reference evidence="1 2" key="1">
    <citation type="journal article" date="2018" name="Front. Plant Sci.">
        <title>Red Clover (Trifolium pratense) and Zigzag Clover (T. medium) - A Picture of Genomic Similarities and Differences.</title>
        <authorList>
            <person name="Dluhosova J."/>
            <person name="Istvanek J."/>
            <person name="Nedelnik J."/>
            <person name="Repkova J."/>
        </authorList>
    </citation>
    <scope>NUCLEOTIDE SEQUENCE [LARGE SCALE GENOMIC DNA]</scope>
    <source>
        <strain evidence="2">cv. 10/8</strain>
        <tissue evidence="1">Leaf</tissue>
    </source>
</reference>
<dbReference type="Proteomes" id="UP000265520">
    <property type="component" value="Unassembled WGS sequence"/>
</dbReference>
<evidence type="ECO:0000313" key="1">
    <source>
        <dbReference type="EMBL" id="MCI78864.1"/>
    </source>
</evidence>
<sequence>MCAADWFDRRDSCNGCGYGRNREEATTMKDENDAGLAAGHGRGGGGIVVKIAF</sequence>
<name>A0A392US54_9FABA</name>
<keyword evidence="2" id="KW-1185">Reference proteome</keyword>
<accession>A0A392US54</accession>